<dbReference type="EMBL" id="PKTG01000050">
    <property type="protein sequence ID" value="PLX18821.1"/>
    <property type="molecule type" value="Genomic_DNA"/>
</dbReference>
<feature type="transmembrane region" description="Helical" evidence="1">
    <location>
        <begin position="82"/>
        <end position="103"/>
    </location>
</feature>
<feature type="transmembrane region" description="Helical" evidence="1">
    <location>
        <begin position="7"/>
        <end position="28"/>
    </location>
</feature>
<keyword evidence="1" id="KW-0812">Transmembrane</keyword>
<dbReference type="Proteomes" id="UP000234857">
    <property type="component" value="Unassembled WGS sequence"/>
</dbReference>
<feature type="transmembrane region" description="Helical" evidence="1">
    <location>
        <begin position="152"/>
        <end position="172"/>
    </location>
</feature>
<protein>
    <submittedName>
        <fullName evidence="2">Uncharacterized protein</fullName>
    </submittedName>
</protein>
<accession>A0A2N5ZJM9</accession>
<evidence type="ECO:0000256" key="1">
    <source>
        <dbReference type="SAM" id="Phobius"/>
    </source>
</evidence>
<dbReference type="AlphaFoldDB" id="A0A2N5ZJM9"/>
<name>A0A2N5ZJM9_MUIH1</name>
<comment type="caution">
    <text evidence="2">The sequence shown here is derived from an EMBL/GenBank/DDBJ whole genome shotgun (WGS) entry which is preliminary data.</text>
</comment>
<evidence type="ECO:0000313" key="2">
    <source>
        <dbReference type="EMBL" id="PLX18821.1"/>
    </source>
</evidence>
<feature type="transmembrane region" description="Helical" evidence="1">
    <location>
        <begin position="48"/>
        <end position="70"/>
    </location>
</feature>
<reference evidence="2 3" key="1">
    <citation type="submission" date="2017-11" db="EMBL/GenBank/DDBJ databases">
        <title>Genome-resolved metagenomics identifies genetic mobility, metabolic interactions, and unexpected diversity in perchlorate-reducing communities.</title>
        <authorList>
            <person name="Barnum T.P."/>
            <person name="Figueroa I.A."/>
            <person name="Carlstrom C.I."/>
            <person name="Lucas L.N."/>
            <person name="Engelbrektson A.L."/>
            <person name="Coates J.D."/>
        </authorList>
    </citation>
    <scope>NUCLEOTIDE SEQUENCE [LARGE SCALE GENOMIC DNA]</scope>
    <source>
        <strain evidence="2">BM706</strain>
    </source>
</reference>
<sequence>MKRMLKAFSIFSFFMWILYYSSIFLIFIKNKFDINIINIDSIYSKIVPFYNMGILGVAFLSIMGLLYFLAGLQTYNNRTSGYFWFLSISYINIISSILYYIIFSITPDSSAIFLNLILGMIFLYFFFRKETMDNFNISKKLQKKVFQDRKNLYYLSAFLIIAYVIVFVIFFISDGGYFTKTEKSLFPSEKYSDLISRNIGDINIKFPKDLILTHLEIDNGNIDYFNMVSLKQGLFIIFNLDPYTDRLYRKLGKTIGYKDPESFIQDFFYNRAGLINLFIKKIRSDTFKGKYNIAKVSEGNHMLQYKGKGNGKEYNEFHICDNENDRIIAVYFLNTENSKVNESYLYTIMESYYKEYDPEKISIIFEEDIDVFDLSFNTVNRMLINKQDYKALYDYSEAIEISEHNRFNINTIKFLRQCLDIRPDFKKAKKMLDDLEDKI</sequence>
<evidence type="ECO:0000313" key="3">
    <source>
        <dbReference type="Proteomes" id="UP000234857"/>
    </source>
</evidence>
<keyword evidence="1" id="KW-1133">Transmembrane helix</keyword>
<feature type="transmembrane region" description="Helical" evidence="1">
    <location>
        <begin position="109"/>
        <end position="127"/>
    </location>
</feature>
<organism evidence="2 3">
    <name type="scientific">Muiribacterium halophilum</name>
    <dbReference type="NCBI Taxonomy" id="2053465"/>
    <lineage>
        <taxon>Bacteria</taxon>
        <taxon>Candidatus Muiribacteriota</taxon>
        <taxon>Candidatus Muiribacteriia</taxon>
        <taxon>Candidatus Muiribacteriales</taxon>
        <taxon>Candidatus Muiribacteriaceae</taxon>
        <taxon>Candidatus Muiribacterium</taxon>
    </lineage>
</organism>
<proteinExistence type="predicted"/>
<gene>
    <name evidence="2" type="ORF">C0601_03755</name>
</gene>
<keyword evidence="1" id="KW-0472">Membrane</keyword>